<feature type="compositionally biased region" description="Basic and acidic residues" evidence="1">
    <location>
        <begin position="402"/>
        <end position="416"/>
    </location>
</feature>
<dbReference type="STRING" id="50429.A0A2B4S8R4"/>
<keyword evidence="3" id="KW-1185">Reference proteome</keyword>
<gene>
    <name evidence="2" type="ORF">AWC38_SpisGene9988</name>
</gene>
<dbReference type="EMBL" id="LSMT01000152">
    <property type="protein sequence ID" value="PFX25403.1"/>
    <property type="molecule type" value="Genomic_DNA"/>
</dbReference>
<proteinExistence type="predicted"/>
<dbReference type="Proteomes" id="UP000225706">
    <property type="component" value="Unassembled WGS sequence"/>
</dbReference>
<organism evidence="2 3">
    <name type="scientific">Stylophora pistillata</name>
    <name type="common">Smooth cauliflower coral</name>
    <dbReference type="NCBI Taxonomy" id="50429"/>
    <lineage>
        <taxon>Eukaryota</taxon>
        <taxon>Metazoa</taxon>
        <taxon>Cnidaria</taxon>
        <taxon>Anthozoa</taxon>
        <taxon>Hexacorallia</taxon>
        <taxon>Scleractinia</taxon>
        <taxon>Astrocoeniina</taxon>
        <taxon>Pocilloporidae</taxon>
        <taxon>Stylophora</taxon>
    </lineage>
</organism>
<evidence type="ECO:0000313" key="2">
    <source>
        <dbReference type="EMBL" id="PFX25403.1"/>
    </source>
</evidence>
<feature type="region of interest" description="Disordered" evidence="1">
    <location>
        <begin position="448"/>
        <end position="499"/>
    </location>
</feature>
<evidence type="ECO:0000256" key="1">
    <source>
        <dbReference type="SAM" id="MobiDB-lite"/>
    </source>
</evidence>
<feature type="region of interest" description="Disordered" evidence="1">
    <location>
        <begin position="389"/>
        <end position="416"/>
    </location>
</feature>
<protein>
    <submittedName>
        <fullName evidence="2">Uncharacterized protein</fullName>
    </submittedName>
</protein>
<feature type="compositionally biased region" description="Low complexity" evidence="1">
    <location>
        <begin position="389"/>
        <end position="400"/>
    </location>
</feature>
<sequence length="710" mass="82478">MLIKVRLKRSVPIRGRNWAIFGCGSCRRTKGISIVKLPSAVDKRHRKWREEWLGEIKKTREMEADFRGSDKKNVRVCTCEKHFATEDVEIFHTDKLTRRKPKFANVIFTGDFVNGCPDKICFICEGIGNEASECQCPVLCCICKEEGHLGINCDYSWVFPLTSCAETDETDEVNIDVSDDHGSIDEDAQLASVLLPPKRSSENFPPPNPPFNEELAENLPPVFPSPCLTTSIKLINLLNRNNLFNLNISTRLSHPLNLNSLSNILNPYNLHNTLNLNSDTLNPNRPRTISLNNLLNRHPSLLIPRFWILMVSLLPNPSSRHPVAHLLACLICPLPAFTLITTNNAESQENPVIDEFTSTNASSPGAGALADQCWGDTPVEAPEALKWLENSGTSENVNNESSEEKSDEQKQKEKEEWAKRMKERIEEKRKQEELKRKQEELIRKQKEELKRKEEEQKRKQDKERKWQQRDDRRERTRNSENEGRREERREDRRDDRRERSDKYYRDRYRYERDRFNRRDFFGTETEDDEGWQKAYHERRRKRTFLAESTQRNSKNSGAANVYGPSKHYLNKAAVQRKNKIAHCIKVGSGPVRKDENVKDGTKKQWKMWKLEFTHQHIEKGSNKRMAQLIKNINESYKLEKREQAKPLTVFAFWIGAVDTTAYHSTEKKLRLNVVKLVKCETAPANETAPALKCEITPANPVVMTEYHRDW</sequence>
<reference evidence="3" key="1">
    <citation type="journal article" date="2017" name="bioRxiv">
        <title>Comparative analysis of the genomes of Stylophora pistillata and Acropora digitifera provides evidence for extensive differences between species of corals.</title>
        <authorList>
            <person name="Voolstra C.R."/>
            <person name="Li Y."/>
            <person name="Liew Y.J."/>
            <person name="Baumgarten S."/>
            <person name="Zoccola D."/>
            <person name="Flot J.-F."/>
            <person name="Tambutte S."/>
            <person name="Allemand D."/>
            <person name="Aranda M."/>
        </authorList>
    </citation>
    <scope>NUCLEOTIDE SEQUENCE [LARGE SCALE GENOMIC DNA]</scope>
</reference>
<evidence type="ECO:0000313" key="3">
    <source>
        <dbReference type="Proteomes" id="UP000225706"/>
    </source>
</evidence>
<comment type="caution">
    <text evidence="2">The sequence shown here is derived from an EMBL/GenBank/DDBJ whole genome shotgun (WGS) entry which is preliminary data.</text>
</comment>
<dbReference type="OrthoDB" id="5977345at2759"/>
<accession>A0A2B4S8R4</accession>
<name>A0A2B4S8R4_STYPI</name>
<dbReference type="AlphaFoldDB" id="A0A2B4S8R4"/>
<feature type="region of interest" description="Disordered" evidence="1">
    <location>
        <begin position="355"/>
        <end position="374"/>
    </location>
</feature>